<dbReference type="PANTHER" id="PTHR12916">
    <property type="entry name" value="CYTOCHROME C OXIDASE POLYPEPTIDE VIC-2"/>
    <property type="match status" value="1"/>
</dbReference>
<keyword evidence="2" id="KW-0732">Signal</keyword>
<evidence type="ECO:0000313" key="9">
    <source>
        <dbReference type="Proteomes" id="UP001163046"/>
    </source>
</evidence>
<keyword evidence="5" id="KW-0325">Glycoprotein</keyword>
<evidence type="ECO:0000256" key="2">
    <source>
        <dbReference type="ARBA" id="ARBA00022729"/>
    </source>
</evidence>
<feature type="domain" description="EGF-like" evidence="7">
    <location>
        <begin position="19"/>
        <end position="52"/>
    </location>
</feature>
<comment type="caution">
    <text evidence="6">Lacks conserved residue(s) required for the propagation of feature annotation.</text>
</comment>
<evidence type="ECO:0000256" key="6">
    <source>
        <dbReference type="PROSITE-ProRule" id="PRU00076"/>
    </source>
</evidence>
<sequence>MNTNFSCAPGYNGSRCENDINECDSNPCLNGGSCVDLVNEYNCSCPPGYNGKSL</sequence>
<keyword evidence="1 6" id="KW-0245">EGF-like domain</keyword>
<keyword evidence="3" id="KW-0677">Repeat</keyword>
<dbReference type="SUPFAM" id="SSF57196">
    <property type="entry name" value="EGF/Laminin"/>
    <property type="match status" value="1"/>
</dbReference>
<dbReference type="SMART" id="SM00179">
    <property type="entry name" value="EGF_CA"/>
    <property type="match status" value="1"/>
</dbReference>
<protein>
    <recommendedName>
        <fullName evidence="7">EGF-like domain-containing protein</fullName>
    </recommendedName>
</protein>
<dbReference type="PANTHER" id="PTHR12916:SF9">
    <property type="entry name" value="NEUROGENIC LOCUS NOTCH HOMOLOG PROTEIN 1-RELATED"/>
    <property type="match status" value="1"/>
</dbReference>
<dbReference type="CDD" id="cd00054">
    <property type="entry name" value="EGF_CA"/>
    <property type="match status" value="1"/>
</dbReference>
<dbReference type="PROSITE" id="PS00010">
    <property type="entry name" value="ASX_HYDROXYL"/>
    <property type="match status" value="1"/>
</dbReference>
<dbReference type="InterPro" id="IPR000742">
    <property type="entry name" value="EGF"/>
</dbReference>
<evidence type="ECO:0000256" key="1">
    <source>
        <dbReference type="ARBA" id="ARBA00022536"/>
    </source>
</evidence>
<dbReference type="EMBL" id="MU827302">
    <property type="protein sequence ID" value="KAJ7365993.1"/>
    <property type="molecule type" value="Genomic_DNA"/>
</dbReference>
<dbReference type="GO" id="GO:0005509">
    <property type="term" value="F:calcium ion binding"/>
    <property type="evidence" value="ECO:0007669"/>
    <property type="project" value="InterPro"/>
</dbReference>
<dbReference type="GO" id="GO:0007219">
    <property type="term" value="P:Notch signaling pathway"/>
    <property type="evidence" value="ECO:0007669"/>
    <property type="project" value="TreeGrafter"/>
</dbReference>
<dbReference type="GO" id="GO:0005112">
    <property type="term" value="F:Notch binding"/>
    <property type="evidence" value="ECO:0007669"/>
    <property type="project" value="TreeGrafter"/>
</dbReference>
<dbReference type="InterPro" id="IPR001881">
    <property type="entry name" value="EGF-like_Ca-bd_dom"/>
</dbReference>
<dbReference type="PRINTS" id="PR00010">
    <property type="entry name" value="EGFBLOOD"/>
</dbReference>
<dbReference type="PROSITE" id="PS50026">
    <property type="entry name" value="EGF_3"/>
    <property type="match status" value="1"/>
</dbReference>
<proteinExistence type="predicted"/>
<keyword evidence="4" id="KW-1015">Disulfide bond</keyword>
<dbReference type="InterPro" id="IPR018097">
    <property type="entry name" value="EGF_Ca-bd_CS"/>
</dbReference>
<evidence type="ECO:0000256" key="5">
    <source>
        <dbReference type="ARBA" id="ARBA00023180"/>
    </source>
</evidence>
<gene>
    <name evidence="8" type="ORF">OS493_002735</name>
</gene>
<comment type="caution">
    <text evidence="8">The sequence shown here is derived from an EMBL/GenBank/DDBJ whole genome shotgun (WGS) entry which is preliminary data.</text>
</comment>
<dbReference type="Pfam" id="PF00008">
    <property type="entry name" value="EGF"/>
    <property type="match status" value="1"/>
</dbReference>
<dbReference type="Gene3D" id="2.10.25.10">
    <property type="entry name" value="Laminin"/>
    <property type="match status" value="1"/>
</dbReference>
<dbReference type="FunFam" id="2.10.25.10:FF:000472">
    <property type="entry name" value="Uncharacterized protein, isoform A"/>
    <property type="match status" value="1"/>
</dbReference>
<keyword evidence="9" id="KW-1185">Reference proteome</keyword>
<accession>A0A9W9YW80</accession>
<dbReference type="Proteomes" id="UP001163046">
    <property type="component" value="Unassembled WGS sequence"/>
</dbReference>
<dbReference type="PROSITE" id="PS01187">
    <property type="entry name" value="EGF_CA"/>
    <property type="match status" value="1"/>
</dbReference>
<dbReference type="OrthoDB" id="5981622at2759"/>
<name>A0A9W9YW80_9CNID</name>
<reference evidence="8" key="1">
    <citation type="submission" date="2023-01" db="EMBL/GenBank/DDBJ databases">
        <title>Genome assembly of the deep-sea coral Lophelia pertusa.</title>
        <authorList>
            <person name="Herrera S."/>
            <person name="Cordes E."/>
        </authorList>
    </citation>
    <scope>NUCLEOTIDE SEQUENCE</scope>
    <source>
        <strain evidence="8">USNM1676648</strain>
        <tissue evidence="8">Polyp</tissue>
    </source>
</reference>
<evidence type="ECO:0000256" key="3">
    <source>
        <dbReference type="ARBA" id="ARBA00022737"/>
    </source>
</evidence>
<dbReference type="AlphaFoldDB" id="A0A9W9YW80"/>
<evidence type="ECO:0000313" key="8">
    <source>
        <dbReference type="EMBL" id="KAJ7365993.1"/>
    </source>
</evidence>
<evidence type="ECO:0000256" key="4">
    <source>
        <dbReference type="ARBA" id="ARBA00023157"/>
    </source>
</evidence>
<evidence type="ECO:0000259" key="7">
    <source>
        <dbReference type="PROSITE" id="PS50026"/>
    </source>
</evidence>
<organism evidence="8 9">
    <name type="scientific">Desmophyllum pertusum</name>
    <dbReference type="NCBI Taxonomy" id="174260"/>
    <lineage>
        <taxon>Eukaryota</taxon>
        <taxon>Metazoa</taxon>
        <taxon>Cnidaria</taxon>
        <taxon>Anthozoa</taxon>
        <taxon>Hexacorallia</taxon>
        <taxon>Scleractinia</taxon>
        <taxon>Caryophylliina</taxon>
        <taxon>Caryophylliidae</taxon>
        <taxon>Desmophyllum</taxon>
    </lineage>
</organism>
<dbReference type="InterPro" id="IPR000152">
    <property type="entry name" value="EGF-type_Asp/Asn_hydroxyl_site"/>
</dbReference>